<dbReference type="PANTHER" id="PTHR33284:SF1">
    <property type="entry name" value="RIBOSOMAL PROTEIN L25_GLN-TRNA SYNTHETASE, ANTI-CODON-BINDING DOMAIN-CONTAINING PROTEIN"/>
    <property type="match status" value="1"/>
</dbReference>
<proteinExistence type="inferred from homology"/>
<evidence type="ECO:0000256" key="3">
    <source>
        <dbReference type="ARBA" id="ARBA00022980"/>
    </source>
</evidence>
<dbReference type="InterPro" id="IPR020057">
    <property type="entry name" value="Ribosomal_bL25_b-dom"/>
</dbReference>
<accession>A0A1H0ILC2</accession>
<dbReference type="AlphaFoldDB" id="A0A1H0ILC2"/>
<sequence length="199" mass="21027">MSEVRLSAESRTEFGKGFARRIRKVGKIPAVLYGHGTEPRHLALVAREFAHAIKGGANTVLTLDLPGGEELALAKSVVKHPLRDYFEHVDLIIVKRGEKVTVDIPITLVGDAAPGSTVLTETNYLSIEVEALHIPQHLEVSLDGLAIGSQVLASQVVLPEGATLVSDPDTLVVAVSVVEEADSGEEAEAAATAEPAEEA</sequence>
<comment type="function">
    <text evidence="5">This is one of the proteins that binds to the 5S RNA in the ribosome where it forms part of the central protuberance.</text>
</comment>
<evidence type="ECO:0000256" key="2">
    <source>
        <dbReference type="ARBA" id="ARBA00022884"/>
    </source>
</evidence>
<dbReference type="Pfam" id="PF14693">
    <property type="entry name" value="Ribosomal_TL5_C"/>
    <property type="match status" value="1"/>
</dbReference>
<dbReference type="InterPro" id="IPR001021">
    <property type="entry name" value="Ribosomal_bL25_long"/>
</dbReference>
<keyword evidence="2 5" id="KW-0694">RNA-binding</keyword>
<dbReference type="OrthoDB" id="5242980at2"/>
<feature type="domain" description="Large ribosomal subunit protein bL25 beta" evidence="7">
    <location>
        <begin position="99"/>
        <end position="177"/>
    </location>
</feature>
<feature type="domain" description="Large ribosomal subunit protein bL25 L25" evidence="6">
    <location>
        <begin position="6"/>
        <end position="91"/>
    </location>
</feature>
<dbReference type="NCBIfam" id="TIGR00731">
    <property type="entry name" value="bL25_bact_ctc"/>
    <property type="match status" value="1"/>
</dbReference>
<dbReference type="InterPro" id="IPR020930">
    <property type="entry name" value="Ribosomal_uL5_bac-type"/>
</dbReference>
<evidence type="ECO:0000256" key="4">
    <source>
        <dbReference type="ARBA" id="ARBA00023274"/>
    </source>
</evidence>
<dbReference type="CDD" id="cd00495">
    <property type="entry name" value="Ribosomal_L25_TL5_CTC"/>
    <property type="match status" value="1"/>
</dbReference>
<dbReference type="SUPFAM" id="SSF50715">
    <property type="entry name" value="Ribosomal protein L25-like"/>
    <property type="match status" value="1"/>
</dbReference>
<evidence type="ECO:0000256" key="5">
    <source>
        <dbReference type="HAMAP-Rule" id="MF_01334"/>
    </source>
</evidence>
<dbReference type="GO" id="GO:0008097">
    <property type="term" value="F:5S rRNA binding"/>
    <property type="evidence" value="ECO:0007669"/>
    <property type="project" value="InterPro"/>
</dbReference>
<dbReference type="InterPro" id="IPR011035">
    <property type="entry name" value="Ribosomal_bL25/Gln-tRNA_synth"/>
</dbReference>
<dbReference type="Gene3D" id="2.40.240.10">
    <property type="entry name" value="Ribosomal Protein L25, Chain P"/>
    <property type="match status" value="1"/>
</dbReference>
<dbReference type="GO" id="GO:0003735">
    <property type="term" value="F:structural constituent of ribosome"/>
    <property type="evidence" value="ECO:0007669"/>
    <property type="project" value="InterPro"/>
</dbReference>
<keyword evidence="3 5" id="KW-0689">Ribosomal protein</keyword>
<evidence type="ECO:0000259" key="7">
    <source>
        <dbReference type="Pfam" id="PF14693"/>
    </source>
</evidence>
<protein>
    <recommendedName>
        <fullName evidence="5">Large ribosomal subunit protein bL25</fullName>
    </recommendedName>
    <alternativeName>
        <fullName evidence="5">General stress protein CTC</fullName>
    </alternativeName>
</protein>
<evidence type="ECO:0000259" key="6">
    <source>
        <dbReference type="Pfam" id="PF01386"/>
    </source>
</evidence>
<keyword evidence="1 5" id="KW-0699">rRNA-binding</keyword>
<dbReference type="STRING" id="1090615.SAMN04515671_0555"/>
<evidence type="ECO:0000256" key="1">
    <source>
        <dbReference type="ARBA" id="ARBA00022730"/>
    </source>
</evidence>
<name>A0A1H0ILC2_9ACTN</name>
<dbReference type="GO" id="GO:0022625">
    <property type="term" value="C:cytosolic large ribosomal subunit"/>
    <property type="evidence" value="ECO:0007669"/>
    <property type="project" value="TreeGrafter"/>
</dbReference>
<evidence type="ECO:0000313" key="8">
    <source>
        <dbReference type="EMBL" id="SDO32188.1"/>
    </source>
</evidence>
<keyword evidence="4 5" id="KW-0687">Ribonucleoprotein</keyword>
<gene>
    <name evidence="5" type="primary">rplY</name>
    <name evidence="5" type="synonym">ctc</name>
    <name evidence="8" type="ORF">SAMN04515671_0555</name>
</gene>
<dbReference type="GO" id="GO:0006412">
    <property type="term" value="P:translation"/>
    <property type="evidence" value="ECO:0007669"/>
    <property type="project" value="UniProtKB-UniRule"/>
</dbReference>
<comment type="subunit">
    <text evidence="5">Part of the 50S ribosomal subunit; part of the 5S rRNA/L5/L18/L25 subcomplex. Contacts the 5S rRNA. Binds to the 5S rRNA independently of L5 and L18.</text>
</comment>
<dbReference type="Pfam" id="PF01386">
    <property type="entry name" value="Ribosomal_L25p"/>
    <property type="match status" value="1"/>
</dbReference>
<dbReference type="EMBL" id="LT629710">
    <property type="protein sequence ID" value="SDO32188.1"/>
    <property type="molecule type" value="Genomic_DNA"/>
</dbReference>
<dbReference type="InterPro" id="IPR020056">
    <property type="entry name" value="Rbsml_bL25/Gln-tRNA_synth_N"/>
</dbReference>
<dbReference type="HAMAP" id="MF_01334">
    <property type="entry name" value="Ribosomal_bL25_CTC"/>
    <property type="match status" value="1"/>
</dbReference>
<keyword evidence="9" id="KW-1185">Reference proteome</keyword>
<organism evidence="8 9">
    <name type="scientific">Nakamurella panacisegetis</name>
    <dbReference type="NCBI Taxonomy" id="1090615"/>
    <lineage>
        <taxon>Bacteria</taxon>
        <taxon>Bacillati</taxon>
        <taxon>Actinomycetota</taxon>
        <taxon>Actinomycetes</taxon>
        <taxon>Nakamurellales</taxon>
        <taxon>Nakamurellaceae</taxon>
        <taxon>Nakamurella</taxon>
    </lineage>
</organism>
<dbReference type="PANTHER" id="PTHR33284">
    <property type="entry name" value="RIBOSOMAL PROTEIN L25/GLN-TRNA SYNTHETASE, ANTI-CODON-BINDING DOMAIN-CONTAINING PROTEIN"/>
    <property type="match status" value="1"/>
</dbReference>
<reference evidence="8 9" key="1">
    <citation type="submission" date="2016-10" db="EMBL/GenBank/DDBJ databases">
        <authorList>
            <person name="de Groot N.N."/>
        </authorList>
    </citation>
    <scope>NUCLEOTIDE SEQUENCE [LARGE SCALE GENOMIC DNA]</scope>
    <source>
        <strain evidence="9">P4-7,KCTC 19426,CECT 7604</strain>
    </source>
</reference>
<dbReference type="NCBIfam" id="NF004131">
    <property type="entry name" value="PRK05618.2-1"/>
    <property type="match status" value="1"/>
</dbReference>
<evidence type="ECO:0000313" key="9">
    <source>
        <dbReference type="Proteomes" id="UP000198741"/>
    </source>
</evidence>
<dbReference type="Proteomes" id="UP000198741">
    <property type="component" value="Chromosome I"/>
</dbReference>
<dbReference type="RefSeq" id="WP_090474497.1">
    <property type="nucleotide sequence ID" value="NZ_LT629710.1"/>
</dbReference>
<comment type="similarity">
    <text evidence="5">Belongs to the bacterial ribosomal protein bL25 family. CTC subfamily.</text>
</comment>
<dbReference type="InterPro" id="IPR037121">
    <property type="entry name" value="Ribosomal_bL25_C"/>
</dbReference>
<dbReference type="InterPro" id="IPR029751">
    <property type="entry name" value="Ribosomal_L25_dom"/>
</dbReference>
<dbReference type="Gene3D" id="2.170.120.20">
    <property type="entry name" value="Ribosomal protein L25, beta domain"/>
    <property type="match status" value="1"/>
</dbReference>